<dbReference type="InParanoid" id="Q7RJ70"/>
<dbReference type="PaxDb" id="73239-Q7RJ70"/>
<dbReference type="EMBL" id="AABL01000973">
    <property type="protein sequence ID" value="EAA22960.1"/>
    <property type="molecule type" value="Genomic_DNA"/>
</dbReference>
<proteinExistence type="predicted"/>
<accession>Q7RJ70</accession>
<gene>
    <name evidence="1" type="ORF">PY03393</name>
</gene>
<name>Q7RJ70_PLAYO</name>
<dbReference type="Proteomes" id="UP000008553">
    <property type="component" value="Unassembled WGS sequence"/>
</dbReference>
<protein>
    <submittedName>
        <fullName evidence="1">Uncharacterized protein</fullName>
    </submittedName>
</protein>
<sequence>MDNERMSEYKYYLKFENDNFYIKNSFYFFLYF</sequence>
<keyword evidence="2" id="KW-1185">Reference proteome</keyword>
<feature type="non-terminal residue" evidence="1">
    <location>
        <position position="32"/>
    </location>
</feature>
<evidence type="ECO:0000313" key="1">
    <source>
        <dbReference type="EMBL" id="EAA22960.1"/>
    </source>
</evidence>
<dbReference type="AlphaFoldDB" id="Q7RJ70"/>
<reference evidence="1 2" key="1">
    <citation type="journal article" date="2002" name="Nature">
        <title>Genome sequence and comparative analysis of the model rodent malaria parasite Plasmodium yoelii yoelii.</title>
        <authorList>
            <person name="Carlton J.M."/>
            <person name="Angiuoli S.V."/>
            <person name="Suh B.B."/>
            <person name="Kooij T.W."/>
            <person name="Pertea M."/>
            <person name="Silva J.C."/>
            <person name="Ermolaeva M.D."/>
            <person name="Allen J.E."/>
            <person name="Selengut J.D."/>
            <person name="Koo H.L."/>
            <person name="Peterson J.D."/>
            <person name="Pop M."/>
            <person name="Kosack D.S."/>
            <person name="Shumway M.F."/>
            <person name="Bidwell S.L."/>
            <person name="Shallom S.J."/>
            <person name="van Aken S.E."/>
            <person name="Riedmuller S.B."/>
            <person name="Feldblyum T.V."/>
            <person name="Cho J.K."/>
            <person name="Quackenbush J."/>
            <person name="Sedegah M."/>
            <person name="Shoaibi A."/>
            <person name="Cummings L.M."/>
            <person name="Florens L."/>
            <person name="Yates J.R."/>
            <person name="Raine J.D."/>
            <person name="Sinden R.E."/>
            <person name="Harris M.A."/>
            <person name="Cunningham D.A."/>
            <person name="Preiser P.R."/>
            <person name="Bergman L.W."/>
            <person name="Vaidya A.B."/>
            <person name="van Lin L.H."/>
            <person name="Janse C.J."/>
            <person name="Waters A.P."/>
            <person name="Smith H.O."/>
            <person name="White O.R."/>
            <person name="Salzberg S.L."/>
            <person name="Venter J.C."/>
            <person name="Fraser C.M."/>
            <person name="Hoffman S.L."/>
            <person name="Gardner M.J."/>
            <person name="Carucci D.J."/>
        </authorList>
    </citation>
    <scope>NUCLEOTIDE SEQUENCE [LARGE SCALE GENOMIC DNA]</scope>
    <source>
        <strain evidence="1 2">17XNL</strain>
    </source>
</reference>
<evidence type="ECO:0000313" key="2">
    <source>
        <dbReference type="Proteomes" id="UP000008553"/>
    </source>
</evidence>
<comment type="caution">
    <text evidence="1">The sequence shown here is derived from an EMBL/GenBank/DDBJ whole genome shotgun (WGS) entry which is preliminary data.</text>
</comment>
<organism evidence="1 2">
    <name type="scientific">Plasmodium yoelii yoelii</name>
    <dbReference type="NCBI Taxonomy" id="73239"/>
    <lineage>
        <taxon>Eukaryota</taxon>
        <taxon>Sar</taxon>
        <taxon>Alveolata</taxon>
        <taxon>Apicomplexa</taxon>
        <taxon>Aconoidasida</taxon>
        <taxon>Haemosporida</taxon>
        <taxon>Plasmodiidae</taxon>
        <taxon>Plasmodium</taxon>
        <taxon>Plasmodium (Vinckeia)</taxon>
    </lineage>
</organism>